<dbReference type="AlphaFoldDB" id="A0A6L7GAN1"/>
<accession>A0A6L7GAN1</accession>
<name>A0A6L7GAN1_9RHOB</name>
<comment type="caution">
    <text evidence="2">The sequence shown here is derived from an EMBL/GenBank/DDBJ whole genome shotgun (WGS) entry which is preliminary data.</text>
</comment>
<evidence type="ECO:0008006" key="4">
    <source>
        <dbReference type="Google" id="ProtNLM"/>
    </source>
</evidence>
<evidence type="ECO:0000313" key="3">
    <source>
        <dbReference type="Proteomes" id="UP000477911"/>
    </source>
</evidence>
<feature type="chain" id="PRO_5026915529" description="Invasion associated locus B family protein" evidence="1">
    <location>
        <begin position="31"/>
        <end position="180"/>
    </location>
</feature>
<gene>
    <name evidence="2" type="ORF">GR170_21485</name>
</gene>
<feature type="signal peptide" evidence="1">
    <location>
        <begin position="1"/>
        <end position="30"/>
    </location>
</feature>
<dbReference type="Proteomes" id="UP000477911">
    <property type="component" value="Unassembled WGS sequence"/>
</dbReference>
<keyword evidence="1" id="KW-0732">Signal</keyword>
<proteinExistence type="predicted"/>
<keyword evidence="3" id="KW-1185">Reference proteome</keyword>
<reference evidence="2 3" key="1">
    <citation type="submission" date="2019-12" db="EMBL/GenBank/DDBJ databases">
        <authorList>
            <person name="Li M."/>
        </authorList>
    </citation>
    <scope>NUCLEOTIDE SEQUENCE [LARGE SCALE GENOMIC DNA]</scope>
    <source>
        <strain evidence="2 3">GBMRC 2024</strain>
    </source>
</reference>
<protein>
    <recommendedName>
        <fullName evidence="4">Invasion associated locus B family protein</fullName>
    </recommendedName>
</protein>
<organism evidence="2 3">
    <name type="scientific">Pseudooceanicola albus</name>
    <dbReference type="NCBI Taxonomy" id="2692189"/>
    <lineage>
        <taxon>Bacteria</taxon>
        <taxon>Pseudomonadati</taxon>
        <taxon>Pseudomonadota</taxon>
        <taxon>Alphaproteobacteria</taxon>
        <taxon>Rhodobacterales</taxon>
        <taxon>Paracoccaceae</taxon>
        <taxon>Pseudooceanicola</taxon>
    </lineage>
</organism>
<dbReference type="EMBL" id="WUMU01000027">
    <property type="protein sequence ID" value="MXN20416.1"/>
    <property type="molecule type" value="Genomic_DNA"/>
</dbReference>
<evidence type="ECO:0000256" key="1">
    <source>
        <dbReference type="SAM" id="SignalP"/>
    </source>
</evidence>
<dbReference type="RefSeq" id="WP_160896542.1">
    <property type="nucleotide sequence ID" value="NZ_WUMU01000027.1"/>
</dbReference>
<evidence type="ECO:0000313" key="2">
    <source>
        <dbReference type="EMBL" id="MXN20416.1"/>
    </source>
</evidence>
<sequence>MRRNNLLDRPARMFMAAAALACGIAGPALAQETPDIQDSPVARVFAGKWMQSKDPGQHGLLMYLTTPRARAGEYFSVVCEAGAPAVKLGFGKRQRGKEIDFDVDGRKAAFALDATGTTKDTQIAKSKIYSYRVVFPSSAARDGFLQSLRAGHKLIVAGQDHPIDLRGAAEALQEQAGYCH</sequence>